<dbReference type="STRING" id="927664.SAMN05421780_101114"/>
<accession>A0A1I1DCD7</accession>
<sequence length="144" mass="16363">MSLQGDPLSVNDIEKAEEQLGRQIPDEYKAFLLQFNGGHPEPCNFVRPMHDTAIDSVSLFYGLFLKYSYNLIGIYNEYAMRMPTEFLPIASVGGCQICICTDGENIGKLYFWDSDEENPDEEQPCYDNIYLLSDSFTAFINSLS</sequence>
<dbReference type="AlphaFoldDB" id="A0A1I1DCD7"/>
<dbReference type="InterPro" id="IPR018958">
    <property type="entry name" value="Knr4/Smi1-like_dom"/>
</dbReference>
<protein>
    <submittedName>
        <fullName evidence="2">SMI1-KNR4 cell-wall</fullName>
    </submittedName>
</protein>
<dbReference type="SUPFAM" id="SSF160631">
    <property type="entry name" value="SMI1/KNR4-like"/>
    <property type="match status" value="1"/>
</dbReference>
<evidence type="ECO:0000313" key="2">
    <source>
        <dbReference type="EMBL" id="SFB72464.1"/>
    </source>
</evidence>
<dbReference type="Proteomes" id="UP000199514">
    <property type="component" value="Unassembled WGS sequence"/>
</dbReference>
<reference evidence="2 3" key="1">
    <citation type="submission" date="2016-10" db="EMBL/GenBank/DDBJ databases">
        <authorList>
            <person name="de Groot N.N."/>
        </authorList>
    </citation>
    <scope>NUCLEOTIDE SEQUENCE [LARGE SCALE GENOMIC DNA]</scope>
    <source>
        <strain evidence="2 3">DSM 6793</strain>
    </source>
</reference>
<gene>
    <name evidence="2" type="ORF">SAMN05421780_101114</name>
</gene>
<dbReference type="InterPro" id="IPR037883">
    <property type="entry name" value="Knr4/Smi1-like_sf"/>
</dbReference>
<feature type="domain" description="Knr4/Smi1-like" evidence="1">
    <location>
        <begin position="7"/>
        <end position="142"/>
    </location>
</feature>
<name>A0A1I1DCD7_9BACT</name>
<evidence type="ECO:0000313" key="3">
    <source>
        <dbReference type="Proteomes" id="UP000199514"/>
    </source>
</evidence>
<dbReference type="SMART" id="SM00860">
    <property type="entry name" value="SMI1_KNR4"/>
    <property type="match status" value="1"/>
</dbReference>
<dbReference type="EMBL" id="FOLE01000001">
    <property type="protein sequence ID" value="SFB72464.1"/>
    <property type="molecule type" value="Genomic_DNA"/>
</dbReference>
<keyword evidence="3" id="KW-1185">Reference proteome</keyword>
<proteinExistence type="predicted"/>
<evidence type="ECO:0000259" key="1">
    <source>
        <dbReference type="SMART" id="SM00860"/>
    </source>
</evidence>
<dbReference type="Gene3D" id="3.40.1580.10">
    <property type="entry name" value="SMI1/KNR4-like"/>
    <property type="match status" value="1"/>
</dbReference>
<organism evidence="2 3">
    <name type="scientific">Flexibacter flexilis DSM 6793</name>
    <dbReference type="NCBI Taxonomy" id="927664"/>
    <lineage>
        <taxon>Bacteria</taxon>
        <taxon>Pseudomonadati</taxon>
        <taxon>Bacteroidota</taxon>
        <taxon>Cytophagia</taxon>
        <taxon>Cytophagales</taxon>
        <taxon>Flexibacteraceae</taxon>
        <taxon>Flexibacter</taxon>
    </lineage>
</organism>
<dbReference type="Pfam" id="PF09346">
    <property type="entry name" value="SMI1_KNR4"/>
    <property type="match status" value="1"/>
</dbReference>